<sequence>MAGSTTTTTTIAAVLETTKKETPVNVLEGGALDEQYYNLQEDELAFFKAQTGIQNEGELKRHIMKAQEDAYKSDVWSGVLRPYEAHFSTKGKGMSHHFDAMLTTLDPVCRSIHIRVSAALLSPSILKISRLPAYKQLLELGQKRAGAMFLDIGCCFGNDVRKAIVDGFPAHQALASDLKAEFWDLGHHLFNSTPSSFPVKFLPGDALDAAFLEPGPIFTSPPAEAAPALTTLETLSPLRGHVSAIHASSFFHLFDEPTQTALSRAVAGLLSPEPGSVIFGVHGGRPEKGLRIEQGAPNARGNYMFCHCPESWAALWDGEIFPKGTVRVEATLINVKRDMRGPVLPGTQFWALVWSVTRL</sequence>
<dbReference type="InParanoid" id="J4I3P3"/>
<dbReference type="PANTHER" id="PTHR35897">
    <property type="entry name" value="METHYLTRANSFERASE AUSD"/>
    <property type="match status" value="1"/>
</dbReference>
<keyword evidence="2" id="KW-0808">Transferase</keyword>
<dbReference type="InterPro" id="IPR051654">
    <property type="entry name" value="Meroterpenoid_MTases"/>
</dbReference>
<gene>
    <name evidence="5" type="ORF">FIBRA_09021</name>
</gene>
<comment type="similarity">
    <text evidence="4">Belongs to the class I-like SAM-binding methyltransferase superfamily.</text>
</comment>
<proteinExistence type="inferred from homology"/>
<keyword evidence="3" id="KW-0949">S-adenosyl-L-methionine</keyword>
<protein>
    <recommendedName>
        <fullName evidence="7">Methyltransferase ausD</fullName>
    </recommendedName>
</protein>
<organism evidence="5 6">
    <name type="scientific">Fibroporia radiculosa</name>
    <dbReference type="NCBI Taxonomy" id="599839"/>
    <lineage>
        <taxon>Eukaryota</taxon>
        <taxon>Fungi</taxon>
        <taxon>Dikarya</taxon>
        <taxon>Basidiomycota</taxon>
        <taxon>Agaricomycotina</taxon>
        <taxon>Agaricomycetes</taxon>
        <taxon>Polyporales</taxon>
        <taxon>Fibroporiaceae</taxon>
        <taxon>Fibroporia</taxon>
    </lineage>
</organism>
<dbReference type="InterPro" id="IPR029063">
    <property type="entry name" value="SAM-dependent_MTases_sf"/>
</dbReference>
<accession>J4I3P3</accession>
<evidence type="ECO:0000313" key="6">
    <source>
        <dbReference type="Proteomes" id="UP000006352"/>
    </source>
</evidence>
<evidence type="ECO:0000313" key="5">
    <source>
        <dbReference type="EMBL" id="CCM06727.1"/>
    </source>
</evidence>
<evidence type="ECO:0000256" key="4">
    <source>
        <dbReference type="ARBA" id="ARBA00038314"/>
    </source>
</evidence>
<reference evidence="5 6" key="1">
    <citation type="journal article" date="2012" name="Appl. Environ. Microbiol.">
        <title>Short-read sequencing for genomic analysis of the brown rot fungus Fibroporia radiculosa.</title>
        <authorList>
            <person name="Tang J.D."/>
            <person name="Perkins A.D."/>
            <person name="Sonstegard T.S."/>
            <person name="Schroeder S.G."/>
            <person name="Burgess S.C."/>
            <person name="Diehl S.V."/>
        </authorList>
    </citation>
    <scope>NUCLEOTIDE SEQUENCE [LARGE SCALE GENOMIC DNA]</scope>
    <source>
        <strain evidence="5 6">TFFH 294</strain>
    </source>
</reference>
<dbReference type="STRING" id="599839.J4I3P3"/>
<name>J4I3P3_9APHY</name>
<dbReference type="GeneID" id="24101627"/>
<dbReference type="AlphaFoldDB" id="J4I3P3"/>
<dbReference type="SUPFAM" id="SSF53335">
    <property type="entry name" value="S-adenosyl-L-methionine-dependent methyltransferases"/>
    <property type="match status" value="1"/>
</dbReference>
<evidence type="ECO:0008006" key="7">
    <source>
        <dbReference type="Google" id="ProtNLM"/>
    </source>
</evidence>
<dbReference type="HOGENOM" id="CLU_051542_1_1_1"/>
<dbReference type="OrthoDB" id="2094832at2759"/>
<dbReference type="RefSeq" id="XP_012186010.1">
    <property type="nucleotide sequence ID" value="XM_012330620.1"/>
</dbReference>
<evidence type="ECO:0000256" key="1">
    <source>
        <dbReference type="ARBA" id="ARBA00005179"/>
    </source>
</evidence>
<evidence type="ECO:0000256" key="3">
    <source>
        <dbReference type="ARBA" id="ARBA00022691"/>
    </source>
</evidence>
<comment type="pathway">
    <text evidence="1">Secondary metabolite biosynthesis.</text>
</comment>
<dbReference type="Gene3D" id="3.40.50.150">
    <property type="entry name" value="Vaccinia Virus protein VP39"/>
    <property type="match status" value="1"/>
</dbReference>
<dbReference type="Proteomes" id="UP000006352">
    <property type="component" value="Unassembled WGS sequence"/>
</dbReference>
<dbReference type="EMBL" id="HE797470">
    <property type="protein sequence ID" value="CCM06727.1"/>
    <property type="molecule type" value="Genomic_DNA"/>
</dbReference>
<dbReference type="GO" id="GO:0016740">
    <property type="term" value="F:transferase activity"/>
    <property type="evidence" value="ECO:0007669"/>
    <property type="project" value="UniProtKB-KW"/>
</dbReference>
<keyword evidence="6" id="KW-1185">Reference proteome</keyword>
<evidence type="ECO:0000256" key="2">
    <source>
        <dbReference type="ARBA" id="ARBA00022679"/>
    </source>
</evidence>
<dbReference type="PANTHER" id="PTHR35897:SF1">
    <property type="entry name" value="METHYLTRANSFERASE AUSD"/>
    <property type="match status" value="1"/>
</dbReference>